<keyword evidence="2" id="KW-1185">Reference proteome</keyword>
<evidence type="ECO:0000313" key="2">
    <source>
        <dbReference type="Proteomes" id="UP000324222"/>
    </source>
</evidence>
<comment type="caution">
    <text evidence="1">The sequence shown here is derived from an EMBL/GenBank/DDBJ whole genome shotgun (WGS) entry which is preliminary data.</text>
</comment>
<dbReference type="AlphaFoldDB" id="A0A5B7EHD6"/>
<reference evidence="1 2" key="1">
    <citation type="submission" date="2019-05" db="EMBL/GenBank/DDBJ databases">
        <title>Another draft genome of Portunus trituberculatus and its Hox gene families provides insights of decapod evolution.</title>
        <authorList>
            <person name="Jeong J.-H."/>
            <person name="Song I."/>
            <person name="Kim S."/>
            <person name="Choi T."/>
            <person name="Kim D."/>
            <person name="Ryu S."/>
            <person name="Kim W."/>
        </authorList>
    </citation>
    <scope>NUCLEOTIDE SEQUENCE [LARGE SCALE GENOMIC DNA]</scope>
    <source>
        <tissue evidence="1">Muscle</tissue>
    </source>
</reference>
<proteinExistence type="predicted"/>
<organism evidence="1 2">
    <name type="scientific">Portunus trituberculatus</name>
    <name type="common">Swimming crab</name>
    <name type="synonym">Neptunus trituberculatus</name>
    <dbReference type="NCBI Taxonomy" id="210409"/>
    <lineage>
        <taxon>Eukaryota</taxon>
        <taxon>Metazoa</taxon>
        <taxon>Ecdysozoa</taxon>
        <taxon>Arthropoda</taxon>
        <taxon>Crustacea</taxon>
        <taxon>Multicrustacea</taxon>
        <taxon>Malacostraca</taxon>
        <taxon>Eumalacostraca</taxon>
        <taxon>Eucarida</taxon>
        <taxon>Decapoda</taxon>
        <taxon>Pleocyemata</taxon>
        <taxon>Brachyura</taxon>
        <taxon>Eubrachyura</taxon>
        <taxon>Portunoidea</taxon>
        <taxon>Portunidae</taxon>
        <taxon>Portuninae</taxon>
        <taxon>Portunus</taxon>
    </lineage>
</organism>
<dbReference type="EMBL" id="VSRR010002860">
    <property type="protein sequence ID" value="MPC33562.1"/>
    <property type="molecule type" value="Genomic_DNA"/>
</dbReference>
<gene>
    <name evidence="1" type="ORF">E2C01_026917</name>
</gene>
<evidence type="ECO:0000313" key="1">
    <source>
        <dbReference type="EMBL" id="MPC33562.1"/>
    </source>
</evidence>
<sequence length="90" mass="9605">MGDRSAAVGVCRVGVGGLWAGTPVIAVRQVRDLGQTRELPGDVLTTIFPCVDLRGLGCVRLNPTDITVTHTSFVREEILLMSRIMATPGN</sequence>
<accession>A0A5B7EHD6</accession>
<protein>
    <submittedName>
        <fullName evidence="1">Uncharacterized protein</fullName>
    </submittedName>
</protein>
<dbReference type="Proteomes" id="UP000324222">
    <property type="component" value="Unassembled WGS sequence"/>
</dbReference>
<name>A0A5B7EHD6_PORTR</name>